<dbReference type="Gene3D" id="2.40.420.20">
    <property type="match status" value="1"/>
</dbReference>
<organism evidence="7 8">
    <name type="scientific">Pseudaminobacter soli</name>
    <name type="common">ex Li et al. 2025</name>
    <dbReference type="NCBI Taxonomy" id="1295366"/>
    <lineage>
        <taxon>Bacteria</taxon>
        <taxon>Pseudomonadati</taxon>
        <taxon>Pseudomonadota</taxon>
        <taxon>Alphaproteobacteria</taxon>
        <taxon>Hyphomicrobiales</taxon>
        <taxon>Phyllobacteriaceae</taxon>
        <taxon>Pseudaminobacter</taxon>
    </lineage>
</organism>
<feature type="domain" description="Multidrug resistance protein MdtA-like C-terminal permuted SH3" evidence="6">
    <location>
        <begin position="309"/>
        <end position="359"/>
    </location>
</feature>
<comment type="similarity">
    <text evidence="2">Belongs to the membrane fusion protein (MFP) (TC 8.A.1) family.</text>
</comment>
<dbReference type="InterPro" id="IPR058627">
    <property type="entry name" value="MdtA-like_C"/>
</dbReference>
<dbReference type="PANTHER" id="PTHR30469:SF36">
    <property type="entry name" value="BLL3903 PROTEIN"/>
    <property type="match status" value="1"/>
</dbReference>
<keyword evidence="8" id="KW-1185">Reference proteome</keyword>
<evidence type="ECO:0000313" key="7">
    <source>
        <dbReference type="EMBL" id="PSJ60956.1"/>
    </source>
</evidence>
<protein>
    <submittedName>
        <fullName evidence="7">Efflux transporter periplasmic adaptor subunit</fullName>
    </submittedName>
</protein>
<dbReference type="SUPFAM" id="SSF111369">
    <property type="entry name" value="HlyD-like secretion proteins"/>
    <property type="match status" value="1"/>
</dbReference>
<dbReference type="Gene3D" id="2.40.50.100">
    <property type="match status" value="1"/>
</dbReference>
<dbReference type="RefSeq" id="WP_106724427.1">
    <property type="nucleotide sequence ID" value="NZ_PXYL01000005.1"/>
</dbReference>
<name>A0A2P7SEL5_9HYPH</name>
<dbReference type="Pfam" id="PF25917">
    <property type="entry name" value="BSH_RND"/>
    <property type="match status" value="1"/>
</dbReference>
<dbReference type="NCBIfam" id="TIGR01730">
    <property type="entry name" value="RND_mfp"/>
    <property type="match status" value="1"/>
</dbReference>
<dbReference type="InterPro" id="IPR058625">
    <property type="entry name" value="MdtA-like_BSH"/>
</dbReference>
<evidence type="ECO:0000259" key="6">
    <source>
        <dbReference type="Pfam" id="PF25967"/>
    </source>
</evidence>
<dbReference type="PANTHER" id="PTHR30469">
    <property type="entry name" value="MULTIDRUG RESISTANCE PROTEIN MDTA"/>
    <property type="match status" value="1"/>
</dbReference>
<dbReference type="Pfam" id="PF25954">
    <property type="entry name" value="Beta-barrel_RND_2"/>
    <property type="match status" value="1"/>
</dbReference>
<evidence type="ECO:0000313" key="8">
    <source>
        <dbReference type="Proteomes" id="UP000240653"/>
    </source>
</evidence>
<gene>
    <name evidence="7" type="ORF">C7I85_13105</name>
</gene>
<accession>A0A2P7SEL5</accession>
<feature type="domain" description="Multidrug resistance protein MdtA-like barrel-sandwich hybrid" evidence="4">
    <location>
        <begin position="91"/>
        <end position="214"/>
    </location>
</feature>
<dbReference type="GO" id="GO:0015562">
    <property type="term" value="F:efflux transmembrane transporter activity"/>
    <property type="evidence" value="ECO:0007669"/>
    <property type="project" value="TreeGrafter"/>
</dbReference>
<evidence type="ECO:0000256" key="1">
    <source>
        <dbReference type="ARBA" id="ARBA00004196"/>
    </source>
</evidence>
<dbReference type="Gene3D" id="1.10.287.470">
    <property type="entry name" value="Helix hairpin bin"/>
    <property type="match status" value="1"/>
</dbReference>
<dbReference type="FunFam" id="2.40.30.170:FF:000010">
    <property type="entry name" value="Efflux RND transporter periplasmic adaptor subunit"/>
    <property type="match status" value="1"/>
</dbReference>
<keyword evidence="3" id="KW-0813">Transport</keyword>
<reference evidence="7 8" key="1">
    <citation type="submission" date="2018-03" db="EMBL/GenBank/DDBJ databases">
        <title>The draft genome of Mesorhizobium soli JCM 19897.</title>
        <authorList>
            <person name="Li L."/>
            <person name="Liu L."/>
            <person name="Liang L."/>
            <person name="Wang T."/>
            <person name="Zhang X."/>
        </authorList>
    </citation>
    <scope>NUCLEOTIDE SEQUENCE [LARGE SCALE GENOMIC DNA]</scope>
    <source>
        <strain evidence="7 8">JCM 19897</strain>
    </source>
</reference>
<dbReference type="Gene3D" id="2.40.30.170">
    <property type="match status" value="1"/>
</dbReference>
<evidence type="ECO:0000259" key="5">
    <source>
        <dbReference type="Pfam" id="PF25954"/>
    </source>
</evidence>
<dbReference type="AlphaFoldDB" id="A0A2P7SEL5"/>
<dbReference type="GO" id="GO:1990281">
    <property type="term" value="C:efflux pump complex"/>
    <property type="evidence" value="ECO:0007669"/>
    <property type="project" value="TreeGrafter"/>
</dbReference>
<dbReference type="InterPro" id="IPR058792">
    <property type="entry name" value="Beta-barrel_RND_2"/>
</dbReference>
<dbReference type="Proteomes" id="UP000240653">
    <property type="component" value="Unassembled WGS sequence"/>
</dbReference>
<sequence length="384" mass="40327">MAAWKQIVFAIVLLAVAAAAWVRFFPGAPEILARWGIEWADAATPRDAGSQASKPASGSAAPQTAVVTATVKAATINDRMQAIGTGRANATVAVTPYEAGRMIELTVTSGTLVKAGQVIAKLDSQTEEIALERAKLAVSDAEGKYERTKTLRQSNAASVVQLADADVALNNAKLAQRDAELQLEHRSILAPIAGVIGILPIEAGNYVTTQTTVATIDDRSSIIVDFWVPERFAGTVKVGAPLTASLVARPGQSFKGEVSAVDNRLDEKSRTLRVQARIDNPGDTLRAGMSFQVVMGFPGDTYPSVDPLAVQWGTEGPFVWAIRDGKAKRTPVQIVQRNSEAVLVDAKLAEGDLVVTEGIHVVREGGDVLLTSATAPAAPAGSGS</sequence>
<comment type="caution">
    <text evidence="7">The sequence shown here is derived from an EMBL/GenBank/DDBJ whole genome shotgun (WGS) entry which is preliminary data.</text>
</comment>
<evidence type="ECO:0000259" key="4">
    <source>
        <dbReference type="Pfam" id="PF25917"/>
    </source>
</evidence>
<evidence type="ECO:0000256" key="3">
    <source>
        <dbReference type="ARBA" id="ARBA00022448"/>
    </source>
</evidence>
<feature type="domain" description="CusB-like beta-barrel" evidence="5">
    <location>
        <begin position="225"/>
        <end position="294"/>
    </location>
</feature>
<dbReference type="OrthoDB" id="9806939at2"/>
<dbReference type="InterPro" id="IPR006143">
    <property type="entry name" value="RND_pump_MFP"/>
</dbReference>
<proteinExistence type="inferred from homology"/>
<dbReference type="Pfam" id="PF25967">
    <property type="entry name" value="RND-MFP_C"/>
    <property type="match status" value="1"/>
</dbReference>
<dbReference type="EMBL" id="PXYL01000005">
    <property type="protein sequence ID" value="PSJ60956.1"/>
    <property type="molecule type" value="Genomic_DNA"/>
</dbReference>
<evidence type="ECO:0000256" key="2">
    <source>
        <dbReference type="ARBA" id="ARBA00009477"/>
    </source>
</evidence>
<comment type="subcellular location">
    <subcellularLocation>
        <location evidence="1">Cell envelope</location>
    </subcellularLocation>
</comment>